<feature type="domain" description="CCHC-type" evidence="8">
    <location>
        <begin position="426"/>
        <end position="442"/>
    </location>
</feature>
<comment type="subcellular location">
    <subcellularLocation>
        <location evidence="1">Nucleus</location>
    </subcellularLocation>
</comment>
<keyword evidence="5" id="KW-0862">Zinc</keyword>
<dbReference type="InterPro" id="IPR001878">
    <property type="entry name" value="Znf_CCHC"/>
</dbReference>
<feature type="compositionally biased region" description="Gly residues" evidence="7">
    <location>
        <begin position="659"/>
        <end position="675"/>
    </location>
</feature>
<dbReference type="GO" id="GO:0071035">
    <property type="term" value="P:nuclear polyadenylation-dependent rRNA catabolic process"/>
    <property type="evidence" value="ECO:0007669"/>
    <property type="project" value="TreeGrafter"/>
</dbReference>
<comment type="caution">
    <text evidence="9">The sequence shown here is derived from an EMBL/GenBank/DDBJ whole genome shotgun (WGS) entry which is preliminary data.</text>
</comment>
<name>A0A0F8VEB7_9EURO</name>
<evidence type="ECO:0000256" key="2">
    <source>
        <dbReference type="ARBA" id="ARBA00022723"/>
    </source>
</evidence>
<accession>A0A0F8VEB7</accession>
<keyword evidence="6" id="KW-0539">Nucleus</keyword>
<feature type="compositionally biased region" description="Basic and acidic residues" evidence="7">
    <location>
        <begin position="1"/>
        <end position="12"/>
    </location>
</feature>
<dbReference type="GO" id="GO:0031499">
    <property type="term" value="C:TRAMP complex"/>
    <property type="evidence" value="ECO:0007669"/>
    <property type="project" value="TreeGrafter"/>
</dbReference>
<dbReference type="GO" id="GO:0071037">
    <property type="term" value="P:nuclear polyadenylation-dependent snRNA catabolic process"/>
    <property type="evidence" value="ECO:0007669"/>
    <property type="project" value="TreeGrafter"/>
</dbReference>
<dbReference type="PANTHER" id="PTHR46543">
    <property type="entry name" value="ZINC FINGER CCHC DOMAIN-CONTAINING PROTEIN 7"/>
    <property type="match status" value="1"/>
</dbReference>
<proteinExistence type="predicted"/>
<protein>
    <recommendedName>
        <fullName evidence="8">CCHC-type domain-containing protein</fullName>
    </recommendedName>
</protein>
<feature type="compositionally biased region" description="Pro residues" evidence="7">
    <location>
        <begin position="635"/>
        <end position="655"/>
    </location>
</feature>
<keyword evidence="4" id="KW-0863">Zinc-finger</keyword>
<reference evidence="9 10" key="1">
    <citation type="submission" date="2015-02" db="EMBL/GenBank/DDBJ databases">
        <title>Draft Genome Sequences of Two Closely-Related Aflatoxigenic Aspergillus Species Obtained from the Cote d'Ivoire.</title>
        <authorList>
            <person name="Moore G.G."/>
            <person name="Beltz S.B."/>
            <person name="Mack B.M."/>
        </authorList>
    </citation>
    <scope>NUCLEOTIDE SEQUENCE [LARGE SCALE GENOMIC DNA]</scope>
    <source>
        <strain evidence="9 10">SRRC1432</strain>
    </source>
</reference>
<feature type="domain" description="CCHC-type" evidence="8">
    <location>
        <begin position="400"/>
        <end position="416"/>
    </location>
</feature>
<feature type="compositionally biased region" description="Acidic residues" evidence="7">
    <location>
        <begin position="83"/>
        <end position="101"/>
    </location>
</feature>
<evidence type="ECO:0000256" key="6">
    <source>
        <dbReference type="ARBA" id="ARBA00023242"/>
    </source>
</evidence>
<keyword evidence="10" id="KW-1185">Reference proteome</keyword>
<dbReference type="GO" id="GO:0008270">
    <property type="term" value="F:zinc ion binding"/>
    <property type="evidence" value="ECO:0007669"/>
    <property type="project" value="UniProtKB-KW"/>
</dbReference>
<evidence type="ECO:0000313" key="9">
    <source>
        <dbReference type="EMBL" id="KKK21411.1"/>
    </source>
</evidence>
<feature type="region of interest" description="Disordered" evidence="7">
    <location>
        <begin position="1"/>
        <end position="294"/>
    </location>
</feature>
<dbReference type="GO" id="GO:0003723">
    <property type="term" value="F:RNA binding"/>
    <property type="evidence" value="ECO:0007669"/>
    <property type="project" value="TreeGrafter"/>
</dbReference>
<evidence type="ECO:0000313" key="10">
    <source>
        <dbReference type="Proteomes" id="UP000034947"/>
    </source>
</evidence>
<feature type="compositionally biased region" description="Low complexity" evidence="7">
    <location>
        <begin position="565"/>
        <end position="586"/>
    </location>
</feature>
<feature type="compositionally biased region" description="Polar residues" evidence="7">
    <location>
        <begin position="179"/>
        <end position="192"/>
    </location>
</feature>
<organism evidence="9 10">
    <name type="scientific">Aspergillus ochraceoroseus</name>
    <dbReference type="NCBI Taxonomy" id="138278"/>
    <lineage>
        <taxon>Eukaryota</taxon>
        <taxon>Fungi</taxon>
        <taxon>Dikarya</taxon>
        <taxon>Ascomycota</taxon>
        <taxon>Pezizomycotina</taxon>
        <taxon>Eurotiomycetes</taxon>
        <taxon>Eurotiomycetidae</taxon>
        <taxon>Eurotiales</taxon>
        <taxon>Aspergillaceae</taxon>
        <taxon>Aspergillus</taxon>
        <taxon>Aspergillus subgen. Nidulantes</taxon>
    </lineage>
</organism>
<dbReference type="GO" id="GO:0071036">
    <property type="term" value="P:nuclear polyadenylation-dependent snoRNA catabolic process"/>
    <property type="evidence" value="ECO:0007669"/>
    <property type="project" value="TreeGrafter"/>
</dbReference>
<sequence length="693" mass="75244">MSDASGDERDSRTASVGLQRNRRNSNVSNNSSRHTSGEPLSKRQRRTRNANTADVKDFVPRGAKFSAASLEVDPESASSSGGEGEEKETETETETETDSSSDNESGSGSESASESASESESESVSKAQVGSAPVLNWNKGNKSVIRTTLGGRQNMAASAQRDSAESKFEAVNGKFWRSRSASASPERGQQQNKEQDNAPVARDENEDEEDVMEEGQVSEESSVEDDEESDHSQSPLSGDSDDSESLDSEAEDSIMLNIGSRGQSQQNGGLSPSDNDDDDYDPESLPLSQSTDKGMMIFDTTNGMMDDSATDSKESALLRFAQKYPAAPSILADLDREDMERQAKAIFYDRDINDINLQSPITCMECLREGHLADVCPMKECVHCGAWNKHQSSLCPKWRRCQRCRERGHDQKQCSSALKSSASEIPCDLCGSSDHLELDCDFMWKLPRQDTTAAPVLVSISCAHCTSNRHLIGDCPSLPRPLASSSWTLRGIDPNIITNVNSVVNSRRGGGPGAASRAVPGNQKQRGMKIRGRADHARFPSTTTSDTDSDDMMALSRPDRRPQVGGNRNANRGNIRFGNNIGKNKNLGPPPPPPGPRDYRDREDPMPRNNHGRQRSMSPGRPRGGRGRGKHTWQPPLPRSPPPRGNSRPSGPPPRSSRGGRGGGRGGSKRGGGGDAYRPLPSAAKKAWDKYRL</sequence>
<gene>
    <name evidence="9" type="ORF">AOCH_006286</name>
</gene>
<feature type="compositionally biased region" description="Acidic residues" evidence="7">
    <location>
        <begin position="239"/>
        <end position="252"/>
    </location>
</feature>
<dbReference type="GO" id="GO:0071038">
    <property type="term" value="P:TRAMP-dependent tRNA surveillance pathway"/>
    <property type="evidence" value="ECO:0007669"/>
    <property type="project" value="TreeGrafter"/>
</dbReference>
<feature type="domain" description="CCHC-type" evidence="8">
    <location>
        <begin position="362"/>
        <end position="378"/>
    </location>
</feature>
<evidence type="ECO:0000256" key="3">
    <source>
        <dbReference type="ARBA" id="ARBA00022737"/>
    </source>
</evidence>
<dbReference type="SMART" id="SM00343">
    <property type="entry name" value="ZnF_C2HC"/>
    <property type="match status" value="5"/>
</dbReference>
<feature type="domain" description="CCHC-type" evidence="8">
    <location>
        <begin position="380"/>
        <end position="397"/>
    </location>
</feature>
<dbReference type="InterPro" id="IPR036875">
    <property type="entry name" value="Znf_CCHC_sf"/>
</dbReference>
<dbReference type="Gene3D" id="4.10.60.10">
    <property type="entry name" value="Zinc finger, CCHC-type"/>
    <property type="match status" value="2"/>
</dbReference>
<dbReference type="VEuPathDB" id="FungiDB:P175DRAFT_0470242"/>
<evidence type="ECO:0000256" key="5">
    <source>
        <dbReference type="ARBA" id="ARBA00022833"/>
    </source>
</evidence>
<feature type="region of interest" description="Disordered" evidence="7">
    <location>
        <begin position="503"/>
        <end position="693"/>
    </location>
</feature>
<dbReference type="AlphaFoldDB" id="A0A0F8VEB7"/>
<dbReference type="Proteomes" id="UP000034947">
    <property type="component" value="Unassembled WGS sequence"/>
</dbReference>
<dbReference type="GO" id="GO:0071031">
    <property type="term" value="P:nuclear mRNA surveillance of mRNA 3'-end processing"/>
    <property type="evidence" value="ECO:0007669"/>
    <property type="project" value="TreeGrafter"/>
</dbReference>
<evidence type="ECO:0000256" key="7">
    <source>
        <dbReference type="SAM" id="MobiDB-lite"/>
    </source>
</evidence>
<feature type="compositionally biased region" description="Low complexity" evidence="7">
    <location>
        <begin position="24"/>
        <end position="33"/>
    </location>
</feature>
<feature type="compositionally biased region" description="Acidic residues" evidence="7">
    <location>
        <begin position="204"/>
        <end position="229"/>
    </location>
</feature>
<dbReference type="GO" id="GO:0071039">
    <property type="term" value="P:nuclear polyadenylation-dependent CUT catabolic process"/>
    <property type="evidence" value="ECO:0007669"/>
    <property type="project" value="TreeGrafter"/>
</dbReference>
<evidence type="ECO:0000256" key="4">
    <source>
        <dbReference type="ARBA" id="ARBA00022771"/>
    </source>
</evidence>
<dbReference type="EMBL" id="JYKN01001215">
    <property type="protein sequence ID" value="KKK21411.1"/>
    <property type="molecule type" value="Genomic_DNA"/>
</dbReference>
<feature type="domain" description="CCHC-type" evidence="8">
    <location>
        <begin position="461"/>
        <end position="477"/>
    </location>
</feature>
<feature type="compositionally biased region" description="Polar residues" evidence="7">
    <location>
        <begin position="260"/>
        <end position="269"/>
    </location>
</feature>
<dbReference type="InterPro" id="IPR051644">
    <property type="entry name" value="TRAMP_AT-DNA-binding"/>
</dbReference>
<feature type="compositionally biased region" description="Low complexity" evidence="7">
    <location>
        <begin position="102"/>
        <end position="118"/>
    </location>
</feature>
<feature type="compositionally biased region" description="Basic and acidic residues" evidence="7">
    <location>
        <begin position="597"/>
        <end position="606"/>
    </location>
</feature>
<dbReference type="SUPFAM" id="SSF57756">
    <property type="entry name" value="Retrovirus zinc finger-like domains"/>
    <property type="match status" value="1"/>
</dbReference>
<keyword evidence="3" id="KW-0677">Repeat</keyword>
<dbReference type="OrthoDB" id="7608935at2759"/>
<keyword evidence="2" id="KW-0479">Metal-binding</keyword>
<evidence type="ECO:0000256" key="1">
    <source>
        <dbReference type="ARBA" id="ARBA00004123"/>
    </source>
</evidence>
<dbReference type="PANTHER" id="PTHR46543:SF1">
    <property type="entry name" value="ZINC FINGER CCHC DOMAIN-CONTAINING PROTEIN 7"/>
    <property type="match status" value="1"/>
</dbReference>
<evidence type="ECO:0000259" key="8">
    <source>
        <dbReference type="SMART" id="SM00343"/>
    </source>
</evidence>